<evidence type="ECO:0000313" key="2">
    <source>
        <dbReference type="Proteomes" id="UP000789405"/>
    </source>
</evidence>
<dbReference type="AlphaFoldDB" id="A0A9N9K3J4"/>
<dbReference type="OrthoDB" id="2431784at2759"/>
<feature type="non-terminal residue" evidence="1">
    <location>
        <position position="221"/>
    </location>
</feature>
<dbReference type="PANTHER" id="PTHR46880:SF5">
    <property type="entry name" value="DUF4371 DOMAIN-CONTAINING PROTEIN"/>
    <property type="match status" value="1"/>
</dbReference>
<dbReference type="EMBL" id="CAJVPY010040891">
    <property type="protein sequence ID" value="CAG8806136.1"/>
    <property type="molecule type" value="Genomic_DNA"/>
</dbReference>
<comment type="caution">
    <text evidence="1">The sequence shown here is derived from an EMBL/GenBank/DDBJ whole genome shotgun (WGS) entry which is preliminary data.</text>
</comment>
<protein>
    <submittedName>
        <fullName evidence="1">27725_t:CDS:1</fullName>
    </submittedName>
</protein>
<gene>
    <name evidence="1" type="ORF">DERYTH_LOCUS24408</name>
</gene>
<dbReference type="PANTHER" id="PTHR46880">
    <property type="entry name" value="RAS-ASSOCIATING DOMAIN-CONTAINING PROTEIN"/>
    <property type="match status" value="1"/>
</dbReference>
<reference evidence="1" key="1">
    <citation type="submission" date="2021-06" db="EMBL/GenBank/DDBJ databases">
        <authorList>
            <person name="Kallberg Y."/>
            <person name="Tangrot J."/>
            <person name="Rosling A."/>
        </authorList>
    </citation>
    <scope>NUCLEOTIDE SEQUENCE</scope>
    <source>
        <strain evidence="1">MA453B</strain>
    </source>
</reference>
<feature type="non-terminal residue" evidence="1">
    <location>
        <position position="1"/>
    </location>
</feature>
<accession>A0A9N9K3J4</accession>
<sequence length="221" mass="25101">ATNIKLYAVKEHTKTQDHTDSCKKNEILNTPPEHIKSLMKIIYCLAKNDIPLNKFSQLAHLGCAIGAPDLVSENHPITYENNTCAREMLFSISTTIEKSIWEKLNIATAIGIIVDKSTDISTESHLIIYVKYLINGIIKIRFLSLLQIENSDAKSIYNTITNPFVTRKREYLNIDVDDIPKLGPNINKFFITVPSRKDTKIGSHYLIWTPNQENDLLADIM</sequence>
<organism evidence="1 2">
    <name type="scientific">Dentiscutata erythropus</name>
    <dbReference type="NCBI Taxonomy" id="1348616"/>
    <lineage>
        <taxon>Eukaryota</taxon>
        <taxon>Fungi</taxon>
        <taxon>Fungi incertae sedis</taxon>
        <taxon>Mucoromycota</taxon>
        <taxon>Glomeromycotina</taxon>
        <taxon>Glomeromycetes</taxon>
        <taxon>Diversisporales</taxon>
        <taxon>Gigasporaceae</taxon>
        <taxon>Dentiscutata</taxon>
    </lineage>
</organism>
<proteinExistence type="predicted"/>
<name>A0A9N9K3J4_9GLOM</name>
<evidence type="ECO:0000313" key="1">
    <source>
        <dbReference type="EMBL" id="CAG8806136.1"/>
    </source>
</evidence>
<dbReference type="Proteomes" id="UP000789405">
    <property type="component" value="Unassembled WGS sequence"/>
</dbReference>
<keyword evidence="2" id="KW-1185">Reference proteome</keyword>